<organism evidence="1">
    <name type="scientific">Triticum aestivum</name>
    <name type="common">Wheat</name>
    <dbReference type="NCBI Taxonomy" id="4565"/>
    <lineage>
        <taxon>Eukaryota</taxon>
        <taxon>Viridiplantae</taxon>
        <taxon>Streptophyta</taxon>
        <taxon>Embryophyta</taxon>
        <taxon>Tracheophyta</taxon>
        <taxon>Spermatophyta</taxon>
        <taxon>Magnoliopsida</taxon>
        <taxon>Liliopsida</taxon>
        <taxon>Poales</taxon>
        <taxon>Poaceae</taxon>
        <taxon>BOP clade</taxon>
        <taxon>Pooideae</taxon>
        <taxon>Triticodae</taxon>
        <taxon>Triticeae</taxon>
        <taxon>Triticinae</taxon>
        <taxon>Triticum</taxon>
    </lineage>
</organism>
<reference evidence="1" key="1">
    <citation type="submission" date="2018-08" db="EMBL/GenBank/DDBJ databases">
        <authorList>
            <person name="Rossello M."/>
        </authorList>
    </citation>
    <scope>NUCLEOTIDE SEQUENCE [LARGE SCALE GENOMIC DNA]</scope>
    <source>
        <strain evidence="1">cv. Chinese Spring</strain>
    </source>
</reference>
<dbReference type="EnsemblPlants" id="TraesCS7B02G485800.1">
    <property type="protein sequence ID" value="TraesCS7B02G485800.1.cds1"/>
    <property type="gene ID" value="TraesCS7B02G485800"/>
</dbReference>
<sequence>MGIVDALITSAGAIGKELGQSITTNMEFISDKNCVEQHVANGGCIDEFITAVDECHPRQIKTREDPAERVLDADACVKATAALRECFEGNRLWFAQQYIRRMDEGLDEDWKPSPEKVQEEELKRFRWWTGMRRS</sequence>
<proteinExistence type="predicted"/>
<evidence type="ECO:0000313" key="1">
    <source>
        <dbReference type="EnsemblPlants" id="TraesCS7B02G485800.1.cds1"/>
    </source>
</evidence>
<evidence type="ECO:0000313" key="2">
    <source>
        <dbReference type="Proteomes" id="UP000019116"/>
    </source>
</evidence>
<dbReference type="Gramene" id="TraesCS7B03G1309700.1">
    <property type="protein sequence ID" value="TraesCS7B03G1309700.1.CDS1"/>
    <property type="gene ID" value="TraesCS7B03G1309700"/>
</dbReference>
<name>A0A3B6SQT6_WHEAT</name>
<accession>A0A3B6SQT6</accession>
<dbReference type="RefSeq" id="XP_044436638.1">
    <property type="nucleotide sequence ID" value="XM_044580703.1"/>
</dbReference>
<dbReference type="OrthoDB" id="716628at2759"/>
<dbReference type="GeneID" id="123162933"/>
<dbReference type="AlphaFoldDB" id="A0A3B6SQT6"/>
<dbReference type="Proteomes" id="UP000019116">
    <property type="component" value="Chromosome 7B"/>
</dbReference>
<evidence type="ECO:0008006" key="3">
    <source>
        <dbReference type="Google" id="ProtNLM"/>
    </source>
</evidence>
<reference evidence="1" key="2">
    <citation type="submission" date="2018-10" db="UniProtKB">
        <authorList>
            <consortium name="EnsemblPlants"/>
        </authorList>
    </citation>
    <scope>IDENTIFICATION</scope>
</reference>
<dbReference type="Gramene" id="TraesCS7B02G485800.1">
    <property type="protein sequence ID" value="TraesCS7B02G485800.1.cds1"/>
    <property type="gene ID" value="TraesCS7B02G485800"/>
</dbReference>
<protein>
    <recommendedName>
        <fullName evidence="3">GCK domain-containing protein</fullName>
    </recommendedName>
</protein>
<keyword evidence="2" id="KW-1185">Reference proteome</keyword>
<gene>
    <name evidence="1" type="primary">LOC123162933</name>
</gene>
<dbReference type="Gramene" id="TraesROB_scaffold_028354_01G000500.1">
    <property type="protein sequence ID" value="TraesROB_scaffold_028354_01G000500.1"/>
    <property type="gene ID" value="TraesROB_scaffold_028354_01G000500"/>
</dbReference>